<feature type="region of interest" description="Disordered" evidence="1">
    <location>
        <begin position="138"/>
        <end position="162"/>
    </location>
</feature>
<feature type="region of interest" description="Disordered" evidence="1">
    <location>
        <begin position="257"/>
        <end position="280"/>
    </location>
</feature>
<organism evidence="2 3">
    <name type="scientific">Nostoc linckia FACHB-391</name>
    <dbReference type="NCBI Taxonomy" id="2692906"/>
    <lineage>
        <taxon>Bacteria</taxon>
        <taxon>Bacillati</taxon>
        <taxon>Cyanobacteriota</taxon>
        <taxon>Cyanophyceae</taxon>
        <taxon>Nostocales</taxon>
        <taxon>Nostocaceae</taxon>
        <taxon>Nostoc</taxon>
    </lineage>
</organism>
<dbReference type="Proteomes" id="UP000604661">
    <property type="component" value="Unassembled WGS sequence"/>
</dbReference>
<evidence type="ECO:0000313" key="3">
    <source>
        <dbReference type="Proteomes" id="UP000604661"/>
    </source>
</evidence>
<sequence>MYSNQSSNSLQETVSNINCDSGISNNMMAYRLALFLEKHPPSLQSTTTLDASERENLQSELRTTLSQNLQNIENYRQNLKQKYYTEYLNKFAVTQQSSVASQPDNSARVENLIAQKKNTFLQQIFELGVQKLPLGQRVSKDEREQEALSKEEDNINKSRENNVSPAIDIAEKSLIKAVMRTVMTMGKDTEQGRIYEGIAYRLQLFIKEGMQLLSVHRKTGNPKTAFTAYKDNSNEFKITQNNLSHTETNRLIAFDKQQTAQQPTSQSNHIDKDNSTELGD</sequence>
<dbReference type="EMBL" id="JACJTE010000094">
    <property type="protein sequence ID" value="MBD2565552.1"/>
    <property type="molecule type" value="Genomic_DNA"/>
</dbReference>
<feature type="compositionally biased region" description="Basic and acidic residues" evidence="1">
    <location>
        <begin position="138"/>
        <end position="160"/>
    </location>
</feature>
<comment type="caution">
    <text evidence="2">The sequence shown here is derived from an EMBL/GenBank/DDBJ whole genome shotgun (WGS) entry which is preliminary data.</text>
</comment>
<accession>A0ABR8F8I0</accession>
<protein>
    <submittedName>
        <fullName evidence="2">Uncharacterized protein</fullName>
    </submittedName>
</protein>
<evidence type="ECO:0000313" key="2">
    <source>
        <dbReference type="EMBL" id="MBD2565552.1"/>
    </source>
</evidence>
<proteinExistence type="predicted"/>
<name>A0ABR8F8I0_NOSLI</name>
<feature type="compositionally biased region" description="Basic and acidic residues" evidence="1">
    <location>
        <begin position="269"/>
        <end position="280"/>
    </location>
</feature>
<evidence type="ECO:0000256" key="1">
    <source>
        <dbReference type="SAM" id="MobiDB-lite"/>
    </source>
</evidence>
<reference evidence="2 3" key="1">
    <citation type="journal article" date="2020" name="ISME J.">
        <title>Comparative genomics reveals insights into cyanobacterial evolution and habitat adaptation.</title>
        <authorList>
            <person name="Chen M.Y."/>
            <person name="Teng W.K."/>
            <person name="Zhao L."/>
            <person name="Hu C.X."/>
            <person name="Zhou Y.K."/>
            <person name="Han B.P."/>
            <person name="Song L.R."/>
            <person name="Shu W.S."/>
        </authorList>
    </citation>
    <scope>NUCLEOTIDE SEQUENCE [LARGE SCALE GENOMIC DNA]</scope>
    <source>
        <strain evidence="2 3">FACHB-391</strain>
    </source>
</reference>
<keyword evidence="3" id="KW-1185">Reference proteome</keyword>
<gene>
    <name evidence="2" type="ORF">H6G95_34315</name>
</gene>
<dbReference type="RefSeq" id="WP_190901244.1">
    <property type="nucleotide sequence ID" value="NZ_JACJTE010000094.1"/>
</dbReference>
<feature type="compositionally biased region" description="Polar residues" evidence="1">
    <location>
        <begin position="257"/>
        <end position="268"/>
    </location>
</feature>